<proteinExistence type="predicted"/>
<dbReference type="InterPro" id="IPR001387">
    <property type="entry name" value="Cro/C1-type_HTH"/>
</dbReference>
<dbReference type="SMART" id="SM00530">
    <property type="entry name" value="HTH_XRE"/>
    <property type="match status" value="1"/>
</dbReference>
<dbReference type="CDD" id="cd00093">
    <property type="entry name" value="HTH_XRE"/>
    <property type="match status" value="1"/>
</dbReference>
<feature type="domain" description="HTH cro/C1-type" evidence="1">
    <location>
        <begin position="15"/>
        <end position="69"/>
    </location>
</feature>
<dbReference type="Pfam" id="PF13560">
    <property type="entry name" value="HTH_31"/>
    <property type="match status" value="1"/>
</dbReference>
<dbReference type="EMBL" id="FOJB01000001">
    <property type="protein sequence ID" value="SEW05093.1"/>
    <property type="molecule type" value="Genomic_DNA"/>
</dbReference>
<evidence type="ECO:0000313" key="2">
    <source>
        <dbReference type="EMBL" id="SEW05093.1"/>
    </source>
</evidence>
<dbReference type="Gene3D" id="1.10.260.40">
    <property type="entry name" value="lambda repressor-like DNA-binding domains"/>
    <property type="match status" value="1"/>
</dbReference>
<dbReference type="Proteomes" id="UP000199650">
    <property type="component" value="Unassembled WGS sequence"/>
</dbReference>
<keyword evidence="3" id="KW-1185">Reference proteome</keyword>
<accession>A0A1I0NU71</accession>
<sequence length="77" mass="8303">MNSLISSPQRLGALLAEARKASASTQAEIAERADLRQATVSKVENGDQGVRLETVLSLLEANELELVVRKKSNLSRA</sequence>
<dbReference type="AlphaFoldDB" id="A0A1I0NU71"/>
<evidence type="ECO:0000313" key="3">
    <source>
        <dbReference type="Proteomes" id="UP000199650"/>
    </source>
</evidence>
<reference evidence="2 3" key="1">
    <citation type="submission" date="2016-10" db="EMBL/GenBank/DDBJ databases">
        <authorList>
            <person name="de Groot N.N."/>
        </authorList>
    </citation>
    <scope>NUCLEOTIDE SEQUENCE [LARGE SCALE GENOMIC DNA]</scope>
    <source>
        <strain evidence="2 3">DSM 29439</strain>
    </source>
</reference>
<protein>
    <submittedName>
        <fullName evidence="2">Transcriptional regulator, XRE family</fullName>
    </submittedName>
</protein>
<organism evidence="2 3">
    <name type="scientific">Aliiroseovarius sediminilitoris</name>
    <dbReference type="NCBI Taxonomy" id="1173584"/>
    <lineage>
        <taxon>Bacteria</taxon>
        <taxon>Pseudomonadati</taxon>
        <taxon>Pseudomonadota</taxon>
        <taxon>Alphaproteobacteria</taxon>
        <taxon>Rhodobacterales</taxon>
        <taxon>Paracoccaceae</taxon>
        <taxon>Aliiroseovarius</taxon>
    </lineage>
</organism>
<dbReference type="InterPro" id="IPR010982">
    <property type="entry name" value="Lambda_DNA-bd_dom_sf"/>
</dbReference>
<dbReference type="PROSITE" id="PS50943">
    <property type="entry name" value="HTH_CROC1"/>
    <property type="match status" value="1"/>
</dbReference>
<dbReference type="RefSeq" id="WP_091428958.1">
    <property type="nucleotide sequence ID" value="NZ_FOJB01000001.1"/>
</dbReference>
<name>A0A1I0NU71_9RHOB</name>
<dbReference type="OrthoDB" id="9154356at2"/>
<dbReference type="GO" id="GO:0003677">
    <property type="term" value="F:DNA binding"/>
    <property type="evidence" value="ECO:0007669"/>
    <property type="project" value="InterPro"/>
</dbReference>
<dbReference type="STRING" id="1173584.SAMN05444851_1096"/>
<dbReference type="SUPFAM" id="SSF47413">
    <property type="entry name" value="lambda repressor-like DNA-binding domains"/>
    <property type="match status" value="1"/>
</dbReference>
<evidence type="ECO:0000259" key="1">
    <source>
        <dbReference type="PROSITE" id="PS50943"/>
    </source>
</evidence>
<gene>
    <name evidence="2" type="ORF">SAMN05444851_1096</name>
</gene>